<sequence>MSERPIRPVQKDSSGGSPFTGPNGLHQPYNEAHYSFHGTYDASSTKQPGEIEGIPPEVRQSTCNRHCNGNPVDIVDPQTGLLNHFDEGDTYVRGHIVCKTKNACAFRCDCDQTYSNGMWIRSLARAT</sequence>
<accession>A0A9P6ALA0</accession>
<keyword evidence="3" id="KW-1185">Reference proteome</keyword>
<dbReference type="AlphaFoldDB" id="A0A9P6ALA0"/>
<dbReference type="Proteomes" id="UP000886523">
    <property type="component" value="Unassembled WGS sequence"/>
</dbReference>
<evidence type="ECO:0000313" key="2">
    <source>
        <dbReference type="EMBL" id="KAF9507950.1"/>
    </source>
</evidence>
<reference evidence="2" key="1">
    <citation type="journal article" date="2020" name="Nat. Commun.">
        <title>Large-scale genome sequencing of mycorrhizal fungi provides insights into the early evolution of symbiotic traits.</title>
        <authorList>
            <person name="Miyauchi S."/>
            <person name="Kiss E."/>
            <person name="Kuo A."/>
            <person name="Drula E."/>
            <person name="Kohler A."/>
            <person name="Sanchez-Garcia M."/>
            <person name="Morin E."/>
            <person name="Andreopoulos B."/>
            <person name="Barry K.W."/>
            <person name="Bonito G."/>
            <person name="Buee M."/>
            <person name="Carver A."/>
            <person name="Chen C."/>
            <person name="Cichocki N."/>
            <person name="Clum A."/>
            <person name="Culley D."/>
            <person name="Crous P.W."/>
            <person name="Fauchery L."/>
            <person name="Girlanda M."/>
            <person name="Hayes R.D."/>
            <person name="Keri Z."/>
            <person name="LaButti K."/>
            <person name="Lipzen A."/>
            <person name="Lombard V."/>
            <person name="Magnuson J."/>
            <person name="Maillard F."/>
            <person name="Murat C."/>
            <person name="Nolan M."/>
            <person name="Ohm R.A."/>
            <person name="Pangilinan J."/>
            <person name="Pereira M.F."/>
            <person name="Perotto S."/>
            <person name="Peter M."/>
            <person name="Pfister S."/>
            <person name="Riley R."/>
            <person name="Sitrit Y."/>
            <person name="Stielow J.B."/>
            <person name="Szollosi G."/>
            <person name="Zifcakova L."/>
            <person name="Stursova M."/>
            <person name="Spatafora J.W."/>
            <person name="Tedersoo L."/>
            <person name="Vaario L.M."/>
            <person name="Yamada A."/>
            <person name="Yan M."/>
            <person name="Wang P."/>
            <person name="Xu J."/>
            <person name="Bruns T."/>
            <person name="Baldrian P."/>
            <person name="Vilgalys R."/>
            <person name="Dunand C."/>
            <person name="Henrissat B."/>
            <person name="Grigoriev I.V."/>
            <person name="Hibbett D."/>
            <person name="Nagy L.G."/>
            <person name="Martin F.M."/>
        </authorList>
    </citation>
    <scope>NUCLEOTIDE SEQUENCE</scope>
    <source>
        <strain evidence="2">UP504</strain>
    </source>
</reference>
<dbReference type="EMBL" id="MU129068">
    <property type="protein sequence ID" value="KAF9507950.1"/>
    <property type="molecule type" value="Genomic_DNA"/>
</dbReference>
<proteinExistence type="predicted"/>
<protein>
    <submittedName>
        <fullName evidence="2">Uncharacterized protein</fullName>
    </submittedName>
</protein>
<feature type="compositionally biased region" description="Basic and acidic residues" evidence="1">
    <location>
        <begin position="1"/>
        <end position="10"/>
    </location>
</feature>
<dbReference type="OrthoDB" id="2748306at2759"/>
<organism evidence="2 3">
    <name type="scientific">Hydnum rufescens UP504</name>
    <dbReference type="NCBI Taxonomy" id="1448309"/>
    <lineage>
        <taxon>Eukaryota</taxon>
        <taxon>Fungi</taxon>
        <taxon>Dikarya</taxon>
        <taxon>Basidiomycota</taxon>
        <taxon>Agaricomycotina</taxon>
        <taxon>Agaricomycetes</taxon>
        <taxon>Cantharellales</taxon>
        <taxon>Hydnaceae</taxon>
        <taxon>Hydnum</taxon>
    </lineage>
</organism>
<comment type="caution">
    <text evidence="2">The sequence shown here is derived from an EMBL/GenBank/DDBJ whole genome shotgun (WGS) entry which is preliminary data.</text>
</comment>
<feature type="region of interest" description="Disordered" evidence="1">
    <location>
        <begin position="1"/>
        <end position="60"/>
    </location>
</feature>
<gene>
    <name evidence="2" type="ORF">BS47DRAFT_263959</name>
</gene>
<name>A0A9P6ALA0_9AGAM</name>
<evidence type="ECO:0000256" key="1">
    <source>
        <dbReference type="SAM" id="MobiDB-lite"/>
    </source>
</evidence>
<evidence type="ECO:0000313" key="3">
    <source>
        <dbReference type="Proteomes" id="UP000886523"/>
    </source>
</evidence>